<reference evidence="8" key="1">
    <citation type="journal article" date="2017" name="Nat. Ecol. Evol.">
        <title>Genome expansion and lineage-specific genetic innovations in the forest pathogenic fungi Armillaria.</title>
        <authorList>
            <person name="Sipos G."/>
            <person name="Prasanna A.N."/>
            <person name="Walter M.C."/>
            <person name="O'Connor E."/>
            <person name="Balint B."/>
            <person name="Krizsan K."/>
            <person name="Kiss B."/>
            <person name="Hess J."/>
            <person name="Varga T."/>
            <person name="Slot J."/>
            <person name="Riley R."/>
            <person name="Boka B."/>
            <person name="Rigling D."/>
            <person name="Barry K."/>
            <person name="Lee J."/>
            <person name="Mihaltcheva S."/>
            <person name="LaButti K."/>
            <person name="Lipzen A."/>
            <person name="Waldron R."/>
            <person name="Moloney N.M."/>
            <person name="Sperisen C."/>
            <person name="Kredics L."/>
            <person name="Vagvoelgyi C."/>
            <person name="Patrignani A."/>
            <person name="Fitzpatrick D."/>
            <person name="Nagy I."/>
            <person name="Doyle S."/>
            <person name="Anderson J.B."/>
            <person name="Grigoriev I.V."/>
            <person name="Gueldener U."/>
            <person name="Muensterkoetter M."/>
            <person name="Nagy L.G."/>
        </authorList>
    </citation>
    <scope>NUCLEOTIDE SEQUENCE [LARGE SCALE GENOMIC DNA]</scope>
    <source>
        <strain evidence="8">Ar21-2</strain>
    </source>
</reference>
<evidence type="ECO:0000313" key="8">
    <source>
        <dbReference type="Proteomes" id="UP000217790"/>
    </source>
</evidence>
<organism evidence="7 8">
    <name type="scientific">Armillaria gallica</name>
    <name type="common">Bulbous honey fungus</name>
    <name type="synonym">Armillaria bulbosa</name>
    <dbReference type="NCBI Taxonomy" id="47427"/>
    <lineage>
        <taxon>Eukaryota</taxon>
        <taxon>Fungi</taxon>
        <taxon>Dikarya</taxon>
        <taxon>Basidiomycota</taxon>
        <taxon>Agaricomycotina</taxon>
        <taxon>Agaricomycetes</taxon>
        <taxon>Agaricomycetidae</taxon>
        <taxon>Agaricales</taxon>
        <taxon>Marasmiineae</taxon>
        <taxon>Physalacriaceae</taxon>
        <taxon>Armillaria</taxon>
    </lineage>
</organism>
<dbReference type="STRING" id="47427.A0A2H3CP28"/>
<dbReference type="EMBL" id="KZ293695">
    <property type="protein sequence ID" value="PBK84821.1"/>
    <property type="molecule type" value="Genomic_DNA"/>
</dbReference>
<evidence type="ECO:0000256" key="6">
    <source>
        <dbReference type="SAM" id="MobiDB-lite"/>
    </source>
</evidence>
<dbReference type="SUPFAM" id="SSF48452">
    <property type="entry name" value="TPR-like"/>
    <property type="match status" value="2"/>
</dbReference>
<dbReference type="SMART" id="SM00028">
    <property type="entry name" value="TPR"/>
    <property type="match status" value="7"/>
</dbReference>
<dbReference type="GO" id="GO:0005737">
    <property type="term" value="C:cytoplasm"/>
    <property type="evidence" value="ECO:0007669"/>
    <property type="project" value="UniProtKB-SubCell"/>
</dbReference>
<dbReference type="GO" id="GO:0043531">
    <property type="term" value="F:ADP binding"/>
    <property type="evidence" value="ECO:0007669"/>
    <property type="project" value="InterPro"/>
</dbReference>
<dbReference type="OMA" id="GALHDYK"/>
<dbReference type="SUPFAM" id="SSF52540">
    <property type="entry name" value="P-loop containing nucleoside triphosphate hydrolases"/>
    <property type="match status" value="1"/>
</dbReference>
<accession>A0A2H3CP28</accession>
<keyword evidence="2" id="KW-0963">Cytoplasm</keyword>
<dbReference type="InterPro" id="IPR019734">
    <property type="entry name" value="TPR_rpt"/>
</dbReference>
<feature type="region of interest" description="Disordered" evidence="6">
    <location>
        <begin position="1"/>
        <end position="23"/>
    </location>
</feature>
<gene>
    <name evidence="7" type="ORF">ARMGADRAFT_999879</name>
</gene>
<evidence type="ECO:0000256" key="3">
    <source>
        <dbReference type="ARBA" id="ARBA00022737"/>
    </source>
</evidence>
<evidence type="ECO:0000256" key="5">
    <source>
        <dbReference type="ARBA" id="ARBA00040665"/>
    </source>
</evidence>
<evidence type="ECO:0000256" key="1">
    <source>
        <dbReference type="ARBA" id="ARBA00004496"/>
    </source>
</evidence>
<dbReference type="InterPro" id="IPR027417">
    <property type="entry name" value="P-loop_NTPase"/>
</dbReference>
<dbReference type="InterPro" id="IPR011990">
    <property type="entry name" value="TPR-like_helical_dom_sf"/>
</dbReference>
<dbReference type="AlphaFoldDB" id="A0A2H3CP28"/>
<comment type="subcellular location">
    <subcellularLocation>
        <location evidence="1">Cytoplasm</location>
    </subcellularLocation>
</comment>
<keyword evidence="3" id="KW-0677">Repeat</keyword>
<dbReference type="Proteomes" id="UP000217790">
    <property type="component" value="Unassembled WGS sequence"/>
</dbReference>
<name>A0A2H3CP28_ARMGA</name>
<dbReference type="Pfam" id="PF14938">
    <property type="entry name" value="SNAP"/>
    <property type="match status" value="1"/>
</dbReference>
<dbReference type="PANTHER" id="PTHR46630">
    <property type="entry name" value="TETRATRICOPEPTIDE REPEAT PROTEIN 29"/>
    <property type="match status" value="1"/>
</dbReference>
<dbReference type="Gene3D" id="3.40.50.300">
    <property type="entry name" value="P-loop containing nucleotide triphosphate hydrolases"/>
    <property type="match status" value="1"/>
</dbReference>
<dbReference type="Gene3D" id="1.25.40.10">
    <property type="entry name" value="Tetratricopeptide repeat domain"/>
    <property type="match status" value="2"/>
</dbReference>
<dbReference type="OrthoDB" id="621413at2759"/>
<evidence type="ECO:0000256" key="2">
    <source>
        <dbReference type="ARBA" id="ARBA00022490"/>
    </source>
</evidence>
<proteinExistence type="predicted"/>
<evidence type="ECO:0000256" key="4">
    <source>
        <dbReference type="ARBA" id="ARBA00022803"/>
    </source>
</evidence>
<keyword evidence="4" id="KW-0802">TPR repeat</keyword>
<evidence type="ECO:0000313" key="7">
    <source>
        <dbReference type="EMBL" id="PBK84821.1"/>
    </source>
</evidence>
<keyword evidence="8" id="KW-1185">Reference proteome</keyword>
<protein>
    <recommendedName>
        <fullName evidence="5">Tetratricopeptide repeat protein 29</fullName>
    </recommendedName>
</protein>
<dbReference type="PANTHER" id="PTHR46630:SF1">
    <property type="entry name" value="TETRATRICOPEPTIDE REPEAT PROTEIN 29"/>
    <property type="match status" value="1"/>
</dbReference>
<dbReference type="InParanoid" id="A0A2H3CP28"/>
<sequence length="971" mass="109268">MQAPSQPLTQSPSTAAPDRSAILAPPNLAPDDTNWISTAILTFTVLAGAGELDPSNIAKTIANIALPILDLAKSDKQAGDDLKDTIKYLNDMLSYVSEEIRLLQEGQSLTDASTQRLQQMGDEFVCHLKALKDDLNKIYGKKGCWARMKKLFQSKTILDRINGHKVYVKDTWDKLVGTAALSTARQVGKIVDVDAKVTDIHNHLMSHSKIQPVNITLSAIPPPSPSVFMGRDDLVQEGIANLLADSPHSIIIMGFGGMGKTSLALKILNDAAVQAKYEDHRYFIPCDIICNVEFTVEILLQTVIKVMQLELTIDAVKQLYTISKPTILVFDNFETLWDNSKDQYSIQRVLEQLNSMKQITLIITMRGTVAPIDAVDWLILPHNGLSSLDESISLDIFSTISRYAFDEKTVKELVKELDGWPLAIMLMACQATNLAPKILLRSWHKEKTLLLEKPGAQPHRLSSVDISIKITLQSPLLLSKPNTLKLLSVMCHLPNGIPTWDSVIQKMLSRVPEQTLIISRLLQCGIIYQDNKEGLRLLSPIQEYLKTYFLETDTDIKSQICLFYMDEINNNSLKYTKFGVLHSKNIEWISYKLLDNDISKKDLTTIYDFCYFQYIIRDSDRLLKKTISVVKQKHIQDLYASALLLLSKRYQIIYQYKLAQEYVYKAMQIFEDIGDTRGAAQCVQSLGDILQITNQYSGATVELEKAIQTFENIEDTLGVAQCLQSLGNILRMKNQYSEATVKLEKAMQIFEDIRDTRGAAQCLQCLGDILRMTDQYSEAHIKLRKAMEIFEDIGDTRGVAQCLRSLGNILQMTNQYSEATIKLEKAMQIFENIRDICGAAQCLQCLGDILRMTDQYSEANIKLRKAMEIFEDIGDTRGVAQCLQSLGNILQMTNQYSEATVKLKKAIEIFEDIGSTRGVAQCLQSFGDILRMTDQYSEATIKLKKAMEIFENIGDTHGVAQCLQSLRNICE</sequence>
<feature type="compositionally biased region" description="Polar residues" evidence="6">
    <location>
        <begin position="1"/>
        <end position="14"/>
    </location>
</feature>
<dbReference type="InterPro" id="IPR051476">
    <property type="entry name" value="Bac_ResReg_Asp_Phosphatase"/>
</dbReference>